<accession>A0A060SF71</accession>
<dbReference type="InterPro" id="IPR050432">
    <property type="entry name" value="FAD-linked_Oxidoreductases_BP"/>
</dbReference>
<name>A0A060SF71_PYCCI</name>
<evidence type="ECO:0000256" key="3">
    <source>
        <dbReference type="SAM" id="SignalP"/>
    </source>
</evidence>
<feature type="chain" id="PRO_5001591089" description="FAD-binding PCMH-type domain-containing protein" evidence="3">
    <location>
        <begin position="20"/>
        <end position="457"/>
    </location>
</feature>
<dbReference type="PANTHER" id="PTHR13878">
    <property type="entry name" value="GULONOLACTONE OXIDASE"/>
    <property type="match status" value="1"/>
</dbReference>
<dbReference type="PANTHER" id="PTHR13878:SF91">
    <property type="entry name" value="FAD BINDING DOMAIN PROTEIN (AFU_ORTHOLOGUE AFUA_6G12070)-RELATED"/>
    <property type="match status" value="1"/>
</dbReference>
<gene>
    <name evidence="4" type="ORF">BN946_scf184804.g16</name>
</gene>
<dbReference type="EMBL" id="CCBP010000094">
    <property type="protein sequence ID" value="CDO70884.1"/>
    <property type="molecule type" value="Genomic_DNA"/>
</dbReference>
<keyword evidence="3" id="KW-0732">Signal</keyword>
<evidence type="ECO:0000256" key="1">
    <source>
        <dbReference type="ARBA" id="ARBA00005466"/>
    </source>
</evidence>
<sequence>MLSLAIINLIFSSLGVAEAIQCRCTYHDACWPTAEDFADLQRQVSQSLIHPFPPAKPCYVNASSADCAAVANGWTDGNWRANQPGAMEIPNFETFTFQNGTIDACYVNLSLGVPCTQGSVPPVGVDVLTVGDVQAAIIFAAKHNLRLVVKNTGHDFLGRSTGRGSFVIWTHHLKNITIHPVLHPAGAPLTEEYDHGVDNVVEISLVTSTGAYLTANAHQHANLFWALRGGGGGTYGVVTSVTYRTRLLVPVIATSLIMEAPVFQSNSSLGKAFTELVRITPTLTDAGWGGYNLVQPTNGNTSFTLVLILPNVSWAEANATINPYLDYVRALVSTSSIDDPLTISDASTIPFSSFYAWYDTLFSGSGGVGGNIALGSWLLPRDCLERDYEAVSETLINASFFNYYLVAGGAVSRTNASSTGLNPAWRKANAHAILGVTWPEGTTAEEINRLHTAGIRD</sequence>
<dbReference type="InterPro" id="IPR016169">
    <property type="entry name" value="FAD-bd_PCMH_sub2"/>
</dbReference>
<evidence type="ECO:0000313" key="5">
    <source>
        <dbReference type="Proteomes" id="UP000029665"/>
    </source>
</evidence>
<dbReference type="OMA" id="ANATWRS"/>
<dbReference type="InterPro" id="IPR036318">
    <property type="entry name" value="FAD-bd_PCMH-like_sf"/>
</dbReference>
<keyword evidence="2" id="KW-0560">Oxidoreductase</keyword>
<evidence type="ECO:0000256" key="2">
    <source>
        <dbReference type="ARBA" id="ARBA00023002"/>
    </source>
</evidence>
<dbReference type="Gene3D" id="3.40.462.20">
    <property type="match status" value="1"/>
</dbReference>
<dbReference type="SUPFAM" id="SSF56176">
    <property type="entry name" value="FAD-binding/transporter-associated domain-like"/>
    <property type="match status" value="1"/>
</dbReference>
<comment type="caution">
    <text evidence="4">The sequence shown here is derived from an EMBL/GenBank/DDBJ whole genome shotgun (WGS) entry which is preliminary data.</text>
</comment>
<feature type="signal peptide" evidence="3">
    <location>
        <begin position="1"/>
        <end position="19"/>
    </location>
</feature>
<dbReference type="STRING" id="5643.A0A060SF71"/>
<dbReference type="Gene3D" id="3.30.465.10">
    <property type="match status" value="2"/>
</dbReference>
<protein>
    <recommendedName>
        <fullName evidence="6">FAD-binding PCMH-type domain-containing protein</fullName>
    </recommendedName>
</protein>
<dbReference type="GO" id="GO:0016491">
    <property type="term" value="F:oxidoreductase activity"/>
    <property type="evidence" value="ECO:0007669"/>
    <property type="project" value="UniProtKB-KW"/>
</dbReference>
<reference evidence="4" key="1">
    <citation type="submission" date="2014-01" db="EMBL/GenBank/DDBJ databases">
        <title>The genome of the white-rot fungus Pycnoporus cinnabarinus: a basidiomycete model with a versatile arsenal for lignocellulosic biomass breakdown.</title>
        <authorList>
            <person name="Levasseur A."/>
            <person name="Lomascolo A."/>
            <person name="Ruiz-Duenas F.J."/>
            <person name="Uzan E."/>
            <person name="Piumi F."/>
            <person name="Kues U."/>
            <person name="Ram A.F.J."/>
            <person name="Murat C."/>
            <person name="Haon M."/>
            <person name="Benoit I."/>
            <person name="Arfi Y."/>
            <person name="Chevret D."/>
            <person name="Drula E."/>
            <person name="Kwon M.J."/>
            <person name="Gouret P."/>
            <person name="Lesage-Meessen L."/>
            <person name="Lombard V."/>
            <person name="Mariette J."/>
            <person name="Noirot C."/>
            <person name="Park J."/>
            <person name="Patyshakuliyeva A."/>
            <person name="Wieneger R.A.B."/>
            <person name="Wosten H.A.B."/>
            <person name="Martin F."/>
            <person name="Coutinho P.M."/>
            <person name="de Vries R."/>
            <person name="Martinez A.T."/>
            <person name="Klopp C."/>
            <person name="Pontarotti P."/>
            <person name="Henrissat B."/>
            <person name="Record E."/>
        </authorList>
    </citation>
    <scope>NUCLEOTIDE SEQUENCE [LARGE SCALE GENOMIC DNA]</scope>
    <source>
        <strain evidence="4">BRFM137</strain>
    </source>
</reference>
<proteinExistence type="inferred from homology"/>
<dbReference type="OrthoDB" id="9983560at2759"/>
<evidence type="ECO:0000313" key="4">
    <source>
        <dbReference type="EMBL" id="CDO70884.1"/>
    </source>
</evidence>
<dbReference type="AlphaFoldDB" id="A0A060SF71"/>
<keyword evidence="5" id="KW-1185">Reference proteome</keyword>
<evidence type="ECO:0008006" key="6">
    <source>
        <dbReference type="Google" id="ProtNLM"/>
    </source>
</evidence>
<organism evidence="4 5">
    <name type="scientific">Pycnoporus cinnabarinus</name>
    <name type="common">Cinnabar-red polypore</name>
    <name type="synonym">Trametes cinnabarina</name>
    <dbReference type="NCBI Taxonomy" id="5643"/>
    <lineage>
        <taxon>Eukaryota</taxon>
        <taxon>Fungi</taxon>
        <taxon>Dikarya</taxon>
        <taxon>Basidiomycota</taxon>
        <taxon>Agaricomycotina</taxon>
        <taxon>Agaricomycetes</taxon>
        <taxon>Polyporales</taxon>
        <taxon>Polyporaceae</taxon>
        <taxon>Trametes</taxon>
    </lineage>
</organism>
<comment type="similarity">
    <text evidence="1">Belongs to the oxygen-dependent FAD-linked oxidoreductase family.</text>
</comment>
<dbReference type="GO" id="GO:0050660">
    <property type="term" value="F:flavin adenine dinucleotide binding"/>
    <property type="evidence" value="ECO:0007669"/>
    <property type="project" value="InterPro"/>
</dbReference>
<dbReference type="Proteomes" id="UP000029665">
    <property type="component" value="Unassembled WGS sequence"/>
</dbReference>
<dbReference type="HOGENOM" id="CLU_018354_4_4_1"/>